<evidence type="ECO:0000256" key="2">
    <source>
        <dbReference type="SAM" id="Phobius"/>
    </source>
</evidence>
<protein>
    <submittedName>
        <fullName evidence="3">Uncharacterized protein</fullName>
    </submittedName>
</protein>
<keyword evidence="4" id="KW-1185">Reference proteome</keyword>
<keyword evidence="2" id="KW-0472">Membrane</keyword>
<dbReference type="Proteomes" id="UP000606274">
    <property type="component" value="Unassembled WGS sequence"/>
</dbReference>
<feature type="coiled-coil region" evidence="1">
    <location>
        <begin position="271"/>
        <end position="309"/>
    </location>
</feature>
<reference evidence="3" key="1">
    <citation type="submission" date="2020-08" db="EMBL/GenBank/DDBJ databases">
        <title>Chromosome-level assembly of Southern catfish (Silurus meridionalis) provides insights into visual adaptation to the nocturnal and benthic lifestyles.</title>
        <authorList>
            <person name="Zhang Y."/>
            <person name="Wang D."/>
            <person name="Peng Z."/>
        </authorList>
    </citation>
    <scope>NUCLEOTIDE SEQUENCE</scope>
    <source>
        <strain evidence="3">SWU-2019-XX</strain>
        <tissue evidence="3">Muscle</tissue>
    </source>
</reference>
<dbReference type="AlphaFoldDB" id="A0A8T0BB46"/>
<comment type="caution">
    <text evidence="3">The sequence shown here is derived from an EMBL/GenBank/DDBJ whole genome shotgun (WGS) entry which is preliminary data.</text>
</comment>
<proteinExistence type="predicted"/>
<dbReference type="OrthoDB" id="10037236at2759"/>
<feature type="transmembrane region" description="Helical" evidence="2">
    <location>
        <begin position="51"/>
        <end position="73"/>
    </location>
</feature>
<accession>A0A8T0BB46</accession>
<name>A0A8T0BB46_SILME</name>
<sequence length="311" mass="34443">MSTSSSSMGVADELLDKLFHLIDQQERYADDIMALATELKDMRQVITIGQCVGNSAGVLGSATLIATGIATLLTGGLAAPVLIIAAGVTAGTGAVTSLTLFLFEKWKSSEKMKNAEATFKQIEKLWKNIEMLQKKLSEECESQVLNGLDPVMSFSIEVQFEITARLLEALARRSGRDLPISHLRNLMRTSGMHTHRCEVLNPNIFFKNISCLLTFLGFSYIFLSTTKRGTKFYTPFLVKTALKGMGQVAGGLIGLALTLPDLVKNCEELIKKEHETEASEYLKKKANEIRENVEKLRRKLDELQEILNQIP</sequence>
<gene>
    <name evidence="3" type="ORF">HF521_021343</name>
</gene>
<evidence type="ECO:0000256" key="1">
    <source>
        <dbReference type="SAM" id="Coils"/>
    </source>
</evidence>
<feature type="transmembrane region" description="Helical" evidence="2">
    <location>
        <begin position="204"/>
        <end position="224"/>
    </location>
</feature>
<keyword evidence="2" id="KW-0812">Transmembrane</keyword>
<keyword evidence="1" id="KW-0175">Coiled coil</keyword>
<evidence type="ECO:0000313" key="4">
    <source>
        <dbReference type="Proteomes" id="UP000606274"/>
    </source>
</evidence>
<feature type="transmembrane region" description="Helical" evidence="2">
    <location>
        <begin position="79"/>
        <end position="103"/>
    </location>
</feature>
<dbReference type="EMBL" id="JABFDY010000008">
    <property type="protein sequence ID" value="KAF7704271.1"/>
    <property type="molecule type" value="Genomic_DNA"/>
</dbReference>
<evidence type="ECO:0000313" key="3">
    <source>
        <dbReference type="EMBL" id="KAF7704271.1"/>
    </source>
</evidence>
<organism evidence="3 4">
    <name type="scientific">Silurus meridionalis</name>
    <name type="common">Southern catfish</name>
    <name type="synonym">Silurus soldatovi meridionalis</name>
    <dbReference type="NCBI Taxonomy" id="175797"/>
    <lineage>
        <taxon>Eukaryota</taxon>
        <taxon>Metazoa</taxon>
        <taxon>Chordata</taxon>
        <taxon>Craniata</taxon>
        <taxon>Vertebrata</taxon>
        <taxon>Euteleostomi</taxon>
        <taxon>Actinopterygii</taxon>
        <taxon>Neopterygii</taxon>
        <taxon>Teleostei</taxon>
        <taxon>Ostariophysi</taxon>
        <taxon>Siluriformes</taxon>
        <taxon>Siluridae</taxon>
        <taxon>Silurus</taxon>
    </lineage>
</organism>
<keyword evidence="2" id="KW-1133">Transmembrane helix</keyword>